<dbReference type="eggNOG" id="KOG1060">
    <property type="taxonomic scope" value="Eukaryota"/>
</dbReference>
<feature type="domain" description="Clathrin/coatomer adaptor adaptin-like N-terminal" evidence="7">
    <location>
        <begin position="39"/>
        <end position="617"/>
    </location>
</feature>
<evidence type="ECO:0000259" key="7">
    <source>
        <dbReference type="Pfam" id="PF01602"/>
    </source>
</evidence>
<dbReference type="InterPro" id="IPR016024">
    <property type="entry name" value="ARM-type_fold"/>
</dbReference>
<organism evidence="8 9">
    <name type="scientific">Lodderomyces elongisporus (strain ATCC 11503 / CBS 2605 / JCM 1781 / NBRC 1676 / NRRL YB-4239)</name>
    <name type="common">Yeast</name>
    <name type="synonym">Saccharomyces elongisporus</name>
    <dbReference type="NCBI Taxonomy" id="379508"/>
    <lineage>
        <taxon>Eukaryota</taxon>
        <taxon>Fungi</taxon>
        <taxon>Dikarya</taxon>
        <taxon>Ascomycota</taxon>
        <taxon>Saccharomycotina</taxon>
        <taxon>Pichiomycetes</taxon>
        <taxon>Debaryomycetaceae</taxon>
        <taxon>Candida/Lodderomyces clade</taxon>
        <taxon>Lodderomyces</taxon>
    </lineage>
</organism>
<dbReference type="VEuPathDB" id="FungiDB:LELG_04498"/>
<evidence type="ECO:0000313" key="8">
    <source>
        <dbReference type="EMBL" id="EDK46317.1"/>
    </source>
</evidence>
<dbReference type="Proteomes" id="UP000001996">
    <property type="component" value="Unassembled WGS sequence"/>
</dbReference>
<dbReference type="InParanoid" id="A5E4F9"/>
<dbReference type="STRING" id="379508.A5E4F9"/>
<dbReference type="SUPFAM" id="SSF48371">
    <property type="entry name" value="ARM repeat"/>
    <property type="match status" value="1"/>
</dbReference>
<dbReference type="GeneID" id="5231489"/>
<comment type="subcellular location">
    <subcellularLocation>
        <location evidence="1">Endomembrane system</location>
    </subcellularLocation>
</comment>
<feature type="compositionally biased region" description="Polar residues" evidence="6">
    <location>
        <begin position="702"/>
        <end position="722"/>
    </location>
</feature>
<evidence type="ECO:0000256" key="4">
    <source>
        <dbReference type="ARBA" id="ARBA00022927"/>
    </source>
</evidence>
<accession>A5E4F9</accession>
<evidence type="ECO:0000256" key="5">
    <source>
        <dbReference type="ARBA" id="ARBA00023136"/>
    </source>
</evidence>
<comment type="similarity">
    <text evidence="2">Belongs to the adaptor complexes large subunit family.</text>
</comment>
<dbReference type="GO" id="GO:0030117">
    <property type="term" value="C:membrane coat"/>
    <property type="evidence" value="ECO:0007669"/>
    <property type="project" value="InterPro"/>
</dbReference>
<dbReference type="KEGG" id="lel:PVL30_004214"/>
<evidence type="ECO:0000313" key="9">
    <source>
        <dbReference type="Proteomes" id="UP000001996"/>
    </source>
</evidence>
<feature type="compositionally biased region" description="Acidic residues" evidence="6">
    <location>
        <begin position="734"/>
        <end position="802"/>
    </location>
</feature>
<dbReference type="HOGENOM" id="CLU_006320_3_2_1"/>
<dbReference type="InterPro" id="IPR026739">
    <property type="entry name" value="AP_beta"/>
</dbReference>
<dbReference type="FunCoup" id="A5E4F9">
    <property type="interactions" value="447"/>
</dbReference>
<sequence>MNDSISKISSILESVKDLSIEALSTLAPLIDTNGVATDPQEISKLLNSRATRDVSSGMKCVISIISKGGDGLPFFADVVKNITSDNAKVRQLVIIYLTKYADAEADTALLAINSIQKSLGDKTPINRANAIRSLAGIKITSIVPIVTLSLKRCSSDPSPLTRSAAAISIGKIYLEAGKSRKQIYEILGQLLADNDVMVVGSAIKSYYRIRNHLGKKASKKWQFIHGNFRRFCSLITRFDEWAQIYTIDILTEYCRTFISKPIEHKRGDGSKDDDVDDEEQEGYEEEESKSMDQDLHKFLVSIKPLAQSISDAVVISVAKATYLLSPNSFQNFSLQSQLMKIAFSTNTESAIVSLWMVAYICEKNPFMFASHFTSFFPFPNEMDEIANVKLDILASVINDVNVKYIFEELKYCACNAEPKIAKKALRKLTSCAISSEWNDHILNWCLYKLGSFSAELAGEAITVIRYILQQKYDVTTTTQEKQITNTITRLAILLEDGKREIEDDAKASLIWTIGEYSLASENSVGPDVLRKLLKSFAKQSEVVRYQLLVLAAKVYAFELIRQANEMESTGEDRTLVNVKLEASIESQMFQHALHLAKYDTSYDIRDRARMLDVLLSSGVDRAQLASLLLQVPKPIPELGSINDGDISLIRSYFAVPKWLEDSSTLPPPSIRNEVAINYNKLSAQPVYAHEGTTRSPSPVVIPSSNLATRHGNQSNEVGQQKLKTYKLQSLDDFFGSDEDEEEDEDEDEEDEDEEDEDEEEDDSEEDDSEEDDSEKDDSEVEEEEEEEEEEDSEEDSEEDETEGRETGERSDSPSFTSVKGSDAERK</sequence>
<dbReference type="PANTHER" id="PTHR11134">
    <property type="entry name" value="ADAPTOR COMPLEX SUBUNIT BETA FAMILY MEMBER"/>
    <property type="match status" value="1"/>
</dbReference>
<keyword evidence="5" id="KW-0472">Membrane</keyword>
<evidence type="ECO:0000256" key="2">
    <source>
        <dbReference type="ARBA" id="ARBA00006613"/>
    </source>
</evidence>
<feature type="region of interest" description="Disordered" evidence="6">
    <location>
        <begin position="265"/>
        <end position="290"/>
    </location>
</feature>
<evidence type="ECO:0000256" key="3">
    <source>
        <dbReference type="ARBA" id="ARBA00022448"/>
    </source>
</evidence>
<dbReference type="GO" id="GO:0012505">
    <property type="term" value="C:endomembrane system"/>
    <property type="evidence" value="ECO:0007669"/>
    <property type="project" value="UniProtKB-SubCell"/>
</dbReference>
<feature type="region of interest" description="Disordered" evidence="6">
    <location>
        <begin position="689"/>
        <end position="826"/>
    </location>
</feature>
<dbReference type="OrthoDB" id="10254310at2759"/>
<gene>
    <name evidence="8" type="ORF">LELG_04498</name>
</gene>
<dbReference type="GO" id="GO:0016192">
    <property type="term" value="P:vesicle-mediated transport"/>
    <property type="evidence" value="ECO:0007669"/>
    <property type="project" value="InterPro"/>
</dbReference>
<keyword evidence="4" id="KW-0653">Protein transport</keyword>
<dbReference type="InterPro" id="IPR011989">
    <property type="entry name" value="ARM-like"/>
</dbReference>
<keyword evidence="3" id="KW-0813">Transport</keyword>
<evidence type="ECO:0000256" key="1">
    <source>
        <dbReference type="ARBA" id="ARBA00004308"/>
    </source>
</evidence>
<dbReference type="Gene3D" id="1.25.10.10">
    <property type="entry name" value="Leucine-rich Repeat Variant"/>
    <property type="match status" value="1"/>
</dbReference>
<dbReference type="GO" id="GO:0006886">
    <property type="term" value="P:intracellular protein transport"/>
    <property type="evidence" value="ECO:0007669"/>
    <property type="project" value="InterPro"/>
</dbReference>
<dbReference type="AlphaFoldDB" id="A5E4F9"/>
<feature type="compositionally biased region" description="Acidic residues" evidence="6">
    <location>
        <begin position="273"/>
        <end position="287"/>
    </location>
</feature>
<dbReference type="EMBL" id="CH981529">
    <property type="protein sequence ID" value="EDK46317.1"/>
    <property type="molecule type" value="Genomic_DNA"/>
</dbReference>
<proteinExistence type="inferred from homology"/>
<dbReference type="InterPro" id="IPR002553">
    <property type="entry name" value="Clathrin/coatomer_adapt-like_N"/>
</dbReference>
<name>A5E4F9_LODEL</name>
<dbReference type="Pfam" id="PF01602">
    <property type="entry name" value="Adaptin_N"/>
    <property type="match status" value="1"/>
</dbReference>
<protein>
    <recommendedName>
        <fullName evidence="7">Clathrin/coatomer adaptor adaptin-like N-terminal domain-containing protein</fullName>
    </recommendedName>
</protein>
<evidence type="ECO:0000256" key="6">
    <source>
        <dbReference type="SAM" id="MobiDB-lite"/>
    </source>
</evidence>
<reference evidence="8 9" key="1">
    <citation type="journal article" date="2009" name="Nature">
        <title>Evolution of pathogenicity and sexual reproduction in eight Candida genomes.</title>
        <authorList>
            <person name="Butler G."/>
            <person name="Rasmussen M.D."/>
            <person name="Lin M.F."/>
            <person name="Santos M.A."/>
            <person name="Sakthikumar S."/>
            <person name="Munro C.A."/>
            <person name="Rheinbay E."/>
            <person name="Grabherr M."/>
            <person name="Forche A."/>
            <person name="Reedy J.L."/>
            <person name="Agrafioti I."/>
            <person name="Arnaud M.B."/>
            <person name="Bates S."/>
            <person name="Brown A.J."/>
            <person name="Brunke S."/>
            <person name="Costanzo M.C."/>
            <person name="Fitzpatrick D.A."/>
            <person name="de Groot P.W."/>
            <person name="Harris D."/>
            <person name="Hoyer L.L."/>
            <person name="Hube B."/>
            <person name="Klis F.M."/>
            <person name="Kodira C."/>
            <person name="Lennard N."/>
            <person name="Logue M.E."/>
            <person name="Martin R."/>
            <person name="Neiman A.M."/>
            <person name="Nikolaou E."/>
            <person name="Quail M.A."/>
            <person name="Quinn J."/>
            <person name="Santos M.C."/>
            <person name="Schmitzberger F.F."/>
            <person name="Sherlock G."/>
            <person name="Shah P."/>
            <person name="Silverstein K.A."/>
            <person name="Skrzypek M.S."/>
            <person name="Soll D."/>
            <person name="Staggs R."/>
            <person name="Stansfield I."/>
            <person name="Stumpf M.P."/>
            <person name="Sudbery P.E."/>
            <person name="Srikantha T."/>
            <person name="Zeng Q."/>
            <person name="Berman J."/>
            <person name="Berriman M."/>
            <person name="Heitman J."/>
            <person name="Gow N.A."/>
            <person name="Lorenz M.C."/>
            <person name="Birren B.W."/>
            <person name="Kellis M."/>
            <person name="Cuomo C.A."/>
        </authorList>
    </citation>
    <scope>NUCLEOTIDE SEQUENCE [LARGE SCALE GENOMIC DNA]</scope>
    <source>
        <strain evidence="9">ATCC 11503 / BCRC 21390 / CBS 2605 / JCM 1781 / NBRC 1676 / NRRL YB-4239</strain>
    </source>
</reference>
<dbReference type="OMA" id="HFLVRST"/>
<keyword evidence="9" id="KW-1185">Reference proteome</keyword>